<evidence type="ECO:0000256" key="1">
    <source>
        <dbReference type="SAM" id="MobiDB-lite"/>
    </source>
</evidence>
<protein>
    <recommendedName>
        <fullName evidence="3">LysM domain-containing protein</fullName>
    </recommendedName>
</protein>
<keyword evidence="2" id="KW-0732">Signal</keyword>
<dbReference type="Proteomes" id="UP000749646">
    <property type="component" value="Unassembled WGS sequence"/>
</dbReference>
<dbReference type="PROSITE" id="PS51782">
    <property type="entry name" value="LYSM"/>
    <property type="match status" value="1"/>
</dbReference>
<keyword evidence="5" id="KW-1185">Reference proteome</keyword>
<reference evidence="4" key="1">
    <citation type="journal article" date="2020" name="Fungal Divers.">
        <title>Resolving the Mortierellaceae phylogeny through synthesis of multi-gene phylogenetics and phylogenomics.</title>
        <authorList>
            <person name="Vandepol N."/>
            <person name="Liber J."/>
            <person name="Desiro A."/>
            <person name="Na H."/>
            <person name="Kennedy M."/>
            <person name="Barry K."/>
            <person name="Grigoriev I.V."/>
            <person name="Miller A.N."/>
            <person name="O'Donnell K."/>
            <person name="Stajich J.E."/>
            <person name="Bonito G."/>
        </authorList>
    </citation>
    <scope>NUCLEOTIDE SEQUENCE</scope>
    <source>
        <strain evidence="4">MES-2147</strain>
    </source>
</reference>
<feature type="signal peptide" evidence="2">
    <location>
        <begin position="1"/>
        <end position="22"/>
    </location>
</feature>
<proteinExistence type="predicted"/>
<evidence type="ECO:0000259" key="3">
    <source>
        <dbReference type="PROSITE" id="PS51782"/>
    </source>
</evidence>
<evidence type="ECO:0000256" key="2">
    <source>
        <dbReference type="SAM" id="SignalP"/>
    </source>
</evidence>
<dbReference type="InterPro" id="IPR018392">
    <property type="entry name" value="LysM"/>
</dbReference>
<name>A0A9P6SV10_9FUNG</name>
<evidence type="ECO:0000313" key="5">
    <source>
        <dbReference type="Proteomes" id="UP000749646"/>
    </source>
</evidence>
<dbReference type="InterPro" id="IPR036779">
    <property type="entry name" value="LysM_dom_sf"/>
</dbReference>
<dbReference type="AlphaFoldDB" id="A0A9P6SV10"/>
<accession>A0A9P6SV10</accession>
<gene>
    <name evidence="4" type="ORF">BGZ65_011916</name>
</gene>
<comment type="caution">
    <text evidence="4">The sequence shown here is derived from an EMBL/GenBank/DDBJ whole genome shotgun (WGS) entry which is preliminary data.</text>
</comment>
<feature type="compositionally biased region" description="Polar residues" evidence="1">
    <location>
        <begin position="88"/>
        <end position="106"/>
    </location>
</feature>
<sequence>MKSSIISLACLSLLLLAQDTAAKPSTPVPGCLQKQVVPSDGSITSCYEFAEKWGTTFEKLREWNTNLHSNCDNLDVENEICVRGPDETPTSTYVPTSTDAPTSTNIPTSTYTPGSSPTSSDVAPSEAHPMLTSAKQGKYSPAPVPSPAPGGQKVKIPEETTKPKSGRTLYPNMTKSKGSRTETKNSQ</sequence>
<organism evidence="4 5">
    <name type="scientific">Modicella reniformis</name>
    <dbReference type="NCBI Taxonomy" id="1440133"/>
    <lineage>
        <taxon>Eukaryota</taxon>
        <taxon>Fungi</taxon>
        <taxon>Fungi incertae sedis</taxon>
        <taxon>Mucoromycota</taxon>
        <taxon>Mortierellomycotina</taxon>
        <taxon>Mortierellomycetes</taxon>
        <taxon>Mortierellales</taxon>
        <taxon>Mortierellaceae</taxon>
        <taxon>Modicella</taxon>
    </lineage>
</organism>
<feature type="domain" description="LysM" evidence="3">
    <location>
        <begin position="34"/>
        <end position="82"/>
    </location>
</feature>
<dbReference type="EMBL" id="JAAAHW010000210">
    <property type="protein sequence ID" value="KAG0005134.1"/>
    <property type="molecule type" value="Genomic_DNA"/>
</dbReference>
<feature type="region of interest" description="Disordered" evidence="1">
    <location>
        <begin position="82"/>
        <end position="187"/>
    </location>
</feature>
<feature type="chain" id="PRO_5040446575" description="LysM domain-containing protein" evidence="2">
    <location>
        <begin position="23"/>
        <end position="187"/>
    </location>
</feature>
<evidence type="ECO:0000313" key="4">
    <source>
        <dbReference type="EMBL" id="KAG0005134.1"/>
    </source>
</evidence>
<dbReference type="Gene3D" id="3.10.350.10">
    <property type="entry name" value="LysM domain"/>
    <property type="match status" value="1"/>
</dbReference>
<dbReference type="OrthoDB" id="5985073at2759"/>
<feature type="compositionally biased region" description="Low complexity" evidence="1">
    <location>
        <begin position="107"/>
        <end position="120"/>
    </location>
</feature>